<dbReference type="EMBL" id="JQDR03016110">
    <property type="protein sequence ID" value="KAA0185703.1"/>
    <property type="molecule type" value="Genomic_DNA"/>
</dbReference>
<comment type="caution">
    <text evidence="1">The sequence shown here is derived from an EMBL/GenBank/DDBJ whole genome shotgun (WGS) entry which is preliminary data.</text>
</comment>
<evidence type="ECO:0000313" key="1">
    <source>
        <dbReference type="EMBL" id="KAA0185703.1"/>
    </source>
</evidence>
<reference evidence="1" key="1">
    <citation type="submission" date="2014-08" db="EMBL/GenBank/DDBJ databases">
        <authorList>
            <person name="Murali S."/>
            <person name="Richards S."/>
            <person name="Bandaranaike D."/>
            <person name="Bellair M."/>
            <person name="Blankenburg K."/>
            <person name="Chao H."/>
            <person name="Dinh H."/>
            <person name="Doddapaneni H."/>
            <person name="Dugan-Rocha S."/>
            <person name="Elkadiri S."/>
            <person name="Gnanaolivu R."/>
            <person name="Hughes D."/>
            <person name="Lee S."/>
            <person name="Li M."/>
            <person name="Ming W."/>
            <person name="Munidasa M."/>
            <person name="Muniz J."/>
            <person name="Nguyen L."/>
            <person name="Osuji N."/>
            <person name="Pu L.-L."/>
            <person name="Puazo M."/>
            <person name="Skinner E."/>
            <person name="Qu C."/>
            <person name="Quiroz J."/>
            <person name="Raj R."/>
            <person name="Weissenberger G."/>
            <person name="Xin Y."/>
            <person name="Zou X."/>
            <person name="Han Y."/>
            <person name="Worley K."/>
            <person name="Muzny D."/>
            <person name="Gibbs R."/>
        </authorList>
    </citation>
    <scope>NUCLEOTIDE SEQUENCE</scope>
    <source>
        <strain evidence="1">HAZT.00-mixed</strain>
        <tissue evidence="1">Whole organism</tissue>
    </source>
</reference>
<dbReference type="AlphaFoldDB" id="A0A6A0GRS1"/>
<dbReference type="InterPro" id="IPR019141">
    <property type="entry name" value="DUF2045"/>
</dbReference>
<reference evidence="1" key="3">
    <citation type="submission" date="2019-06" db="EMBL/GenBank/DDBJ databases">
        <authorList>
            <person name="Poynton C."/>
            <person name="Hasenbein S."/>
            <person name="Benoit J.B."/>
            <person name="Sepulveda M.S."/>
            <person name="Poelchau M.F."/>
            <person name="Murali S.C."/>
            <person name="Chen S."/>
            <person name="Glastad K.M."/>
            <person name="Werren J.H."/>
            <person name="Vineis J.H."/>
            <person name="Bowen J.L."/>
            <person name="Friedrich M."/>
            <person name="Jones J."/>
            <person name="Robertson H.M."/>
            <person name="Feyereisen R."/>
            <person name="Mechler-Hickson A."/>
            <person name="Mathers N."/>
            <person name="Lee C.E."/>
            <person name="Colbourne J.K."/>
            <person name="Biales A."/>
            <person name="Johnston J.S."/>
            <person name="Wellborn G.A."/>
            <person name="Rosendale A.J."/>
            <person name="Cridge A.G."/>
            <person name="Munoz-Torres M.C."/>
            <person name="Bain P.A."/>
            <person name="Manny A.R."/>
            <person name="Major K.M."/>
            <person name="Lambert F.N."/>
            <person name="Vulpe C.D."/>
            <person name="Tuck P."/>
            <person name="Blalock B.J."/>
            <person name="Lin Y.-Y."/>
            <person name="Smith M.E."/>
            <person name="Ochoa-Acuna H."/>
            <person name="Chen M.-J.M."/>
            <person name="Childers C.P."/>
            <person name="Qu J."/>
            <person name="Dugan S."/>
            <person name="Lee S.L."/>
            <person name="Chao H."/>
            <person name="Dinh H."/>
            <person name="Han Y."/>
            <person name="Doddapaneni H."/>
            <person name="Worley K.C."/>
            <person name="Muzny D.M."/>
            <person name="Gibbs R.A."/>
            <person name="Richards S."/>
        </authorList>
    </citation>
    <scope>NUCLEOTIDE SEQUENCE</scope>
    <source>
        <strain evidence="1">HAZT.00-mixed</strain>
        <tissue evidence="1">Whole organism</tissue>
    </source>
</reference>
<accession>A0A6A0GRS1</accession>
<protein>
    <submittedName>
        <fullName evidence="1">Uncharacterized protein</fullName>
    </submittedName>
</protein>
<dbReference type="Pfam" id="PF09741">
    <property type="entry name" value="DUF2045"/>
    <property type="match status" value="1"/>
</dbReference>
<gene>
    <name evidence="1" type="ORF">HAZT_HAZT007125</name>
</gene>
<dbReference type="PANTHER" id="PTHR21477">
    <property type="entry name" value="ZGC:172139"/>
    <property type="match status" value="1"/>
</dbReference>
<organism evidence="1">
    <name type="scientific">Hyalella azteca</name>
    <name type="common">Amphipod</name>
    <dbReference type="NCBI Taxonomy" id="294128"/>
    <lineage>
        <taxon>Eukaryota</taxon>
        <taxon>Metazoa</taxon>
        <taxon>Ecdysozoa</taxon>
        <taxon>Arthropoda</taxon>
        <taxon>Crustacea</taxon>
        <taxon>Multicrustacea</taxon>
        <taxon>Malacostraca</taxon>
        <taxon>Eumalacostraca</taxon>
        <taxon>Peracarida</taxon>
        <taxon>Amphipoda</taxon>
        <taxon>Senticaudata</taxon>
        <taxon>Talitrida</taxon>
        <taxon>Talitroidea</taxon>
        <taxon>Hyalellidae</taxon>
        <taxon>Hyalella</taxon>
    </lineage>
</organism>
<dbReference type="PANTHER" id="PTHR21477:SF13">
    <property type="entry name" value="KIAA0930"/>
    <property type="match status" value="1"/>
</dbReference>
<dbReference type="Proteomes" id="UP000711488">
    <property type="component" value="Unassembled WGS sequence"/>
</dbReference>
<sequence length="95" mass="10999">MISPLSSDTGFVVVHGTTYWTDLFVRHFLFQTDRSTDADDLLKDSRKLPIGDPDIDWEETVYLNLIIHQFDYTLTLAVCTRTSPKDLQVLKRHSQ</sequence>
<reference evidence="1" key="2">
    <citation type="journal article" date="2018" name="Environ. Sci. Technol.">
        <title>The Toxicogenome of Hyalella azteca: A Model for Sediment Ecotoxicology and Evolutionary Toxicology.</title>
        <authorList>
            <person name="Poynton H.C."/>
            <person name="Hasenbein S."/>
            <person name="Benoit J.B."/>
            <person name="Sepulveda M.S."/>
            <person name="Poelchau M.F."/>
            <person name="Hughes D.S.T."/>
            <person name="Murali S.C."/>
            <person name="Chen S."/>
            <person name="Glastad K.M."/>
            <person name="Goodisman M.A.D."/>
            <person name="Werren J.H."/>
            <person name="Vineis J.H."/>
            <person name="Bowen J.L."/>
            <person name="Friedrich M."/>
            <person name="Jones J."/>
            <person name="Robertson H.M."/>
            <person name="Feyereisen R."/>
            <person name="Mechler-Hickson A."/>
            <person name="Mathers N."/>
            <person name="Lee C.E."/>
            <person name="Colbourne J.K."/>
            <person name="Biales A."/>
            <person name="Johnston J.S."/>
            <person name="Wellborn G.A."/>
            <person name="Rosendale A.J."/>
            <person name="Cridge A.G."/>
            <person name="Munoz-Torres M.C."/>
            <person name="Bain P.A."/>
            <person name="Manny A.R."/>
            <person name="Major K.M."/>
            <person name="Lambert F.N."/>
            <person name="Vulpe C.D."/>
            <person name="Tuck P."/>
            <person name="Blalock B.J."/>
            <person name="Lin Y.Y."/>
            <person name="Smith M.E."/>
            <person name="Ochoa-Acuna H."/>
            <person name="Chen M.M."/>
            <person name="Childers C.P."/>
            <person name="Qu J."/>
            <person name="Dugan S."/>
            <person name="Lee S.L."/>
            <person name="Chao H."/>
            <person name="Dinh H."/>
            <person name="Han Y."/>
            <person name="Doddapaneni H."/>
            <person name="Worley K.C."/>
            <person name="Muzny D.M."/>
            <person name="Gibbs R.A."/>
            <person name="Richards S."/>
        </authorList>
    </citation>
    <scope>NUCLEOTIDE SEQUENCE</scope>
    <source>
        <strain evidence="1">HAZT.00-mixed</strain>
        <tissue evidence="1">Whole organism</tissue>
    </source>
</reference>
<feature type="non-terminal residue" evidence="1">
    <location>
        <position position="95"/>
    </location>
</feature>
<dbReference type="OrthoDB" id="1906921at2759"/>
<proteinExistence type="predicted"/>
<name>A0A6A0GRS1_HYAAZ</name>